<dbReference type="EMBL" id="CFOH01000640">
    <property type="protein sequence ID" value="CFE64183.1"/>
    <property type="molecule type" value="Genomic_DNA"/>
</dbReference>
<gene>
    <name evidence="2" type="ORF">ERS007688_03170</name>
</gene>
<proteinExistence type="predicted"/>
<organism evidence="2 3">
    <name type="scientific">Mycobacterium tuberculosis</name>
    <dbReference type="NCBI Taxonomy" id="1773"/>
    <lineage>
        <taxon>Bacteria</taxon>
        <taxon>Bacillati</taxon>
        <taxon>Actinomycetota</taxon>
        <taxon>Actinomycetes</taxon>
        <taxon>Mycobacteriales</taxon>
        <taxon>Mycobacteriaceae</taxon>
        <taxon>Mycobacterium</taxon>
        <taxon>Mycobacterium tuberculosis complex</taxon>
    </lineage>
</organism>
<feature type="region of interest" description="Disordered" evidence="1">
    <location>
        <begin position="107"/>
        <end position="148"/>
    </location>
</feature>
<feature type="compositionally biased region" description="Basic and acidic residues" evidence="1">
    <location>
        <begin position="107"/>
        <end position="118"/>
    </location>
</feature>
<feature type="compositionally biased region" description="Basic residues" evidence="1">
    <location>
        <begin position="125"/>
        <end position="135"/>
    </location>
</feature>
<name>A0A655F6V5_MYCTX</name>
<reference evidence="2 3" key="1">
    <citation type="submission" date="2015-03" db="EMBL/GenBank/DDBJ databases">
        <authorList>
            <consortium name="Pathogen Informatics"/>
        </authorList>
    </citation>
    <scope>NUCLEOTIDE SEQUENCE [LARGE SCALE GENOMIC DNA]</scope>
    <source>
        <strain evidence="2 3">H09601792</strain>
    </source>
</reference>
<dbReference type="AlphaFoldDB" id="A0A655F6V5"/>
<feature type="region of interest" description="Disordered" evidence="1">
    <location>
        <begin position="1"/>
        <end position="22"/>
    </location>
</feature>
<evidence type="ECO:0000256" key="1">
    <source>
        <dbReference type="SAM" id="MobiDB-lite"/>
    </source>
</evidence>
<evidence type="ECO:0000313" key="2">
    <source>
        <dbReference type="EMBL" id="CFE64183.1"/>
    </source>
</evidence>
<sequence>MIAKGDAAPLGGRLERRVRGHDPARRRVKGLGDCLHARVGTGVGGGQGGQHIGDTFLSTSPVELFDLADPHATFGQCAGLVGADHVHPRQPLDGGQLLHQALTLAEPDHPDGEGDRGHQHQAFGNHRHQRAHHPQHGFPPSHVCGEQLGVDGQQAGRHQQVSDELQNPVDAVAQFGFHQGELAGLGGQFGCICFAADLGGAVGAGTGDDETARHHGIASVFGNRVGLAGQQ</sequence>
<accession>A0A655F6V5</accession>
<evidence type="ECO:0000313" key="3">
    <source>
        <dbReference type="Proteomes" id="UP000046947"/>
    </source>
</evidence>
<protein>
    <submittedName>
        <fullName evidence="2">Uncharacterized protein</fullName>
    </submittedName>
</protein>
<dbReference type="Proteomes" id="UP000046947">
    <property type="component" value="Unassembled WGS sequence"/>
</dbReference>
<feature type="compositionally biased region" description="Basic and acidic residues" evidence="1">
    <location>
        <begin position="13"/>
        <end position="22"/>
    </location>
</feature>